<comment type="domain">
    <text evidence="15">Modular enzyme with four functionally distinct domains. The isolated Hcy-binding domain catalyzes methyl transfer from free methylcobalamin to homocysteine. The Hcy-binding domain in association with the pterin-binding domain catalyzes the methylation of cob(I)alamin by methyltetrahydrofolate and the methylation of homocysteine. The B12-binding domain binds the cofactor. The AdoMet activation domain binds S-adenosyl-L-methionine. Under aerobic conditions cob(I)alamin can be converted to inactive cob(II)alamin. Reductive methylation by S-adenosyl-L-methionine and flavodoxin regenerates methylcobalamin.</text>
</comment>
<comment type="function">
    <text evidence="15">Catalyzes the transfer of a methyl group from methyl-cobalamin to homocysteine, yielding enzyme-bound cob(I)alamin and methionine. Subsequently, remethylates the cofactor using methyltetrahydrofolate.</text>
</comment>
<dbReference type="PIRSF" id="PIRSF000381">
    <property type="entry name" value="MetH"/>
    <property type="match status" value="1"/>
</dbReference>
<feature type="compositionally biased region" description="Polar residues" evidence="19">
    <location>
        <begin position="1"/>
        <end position="10"/>
    </location>
</feature>
<dbReference type="PANTHER" id="PTHR45833">
    <property type="entry name" value="METHIONINE SYNTHASE"/>
    <property type="match status" value="1"/>
</dbReference>
<comment type="catalytic activity">
    <reaction evidence="15">
        <text>(6S)-5-methyl-5,6,7,8-tetrahydrofolate + L-homocysteine = (6S)-5,6,7,8-tetrahydrofolate + L-methionine</text>
        <dbReference type="Rhea" id="RHEA:11172"/>
        <dbReference type="ChEBI" id="CHEBI:18608"/>
        <dbReference type="ChEBI" id="CHEBI:57453"/>
        <dbReference type="ChEBI" id="CHEBI:57844"/>
        <dbReference type="ChEBI" id="CHEBI:58199"/>
        <dbReference type="EC" id="2.1.1.13"/>
    </reaction>
</comment>
<dbReference type="InterPro" id="IPR011822">
    <property type="entry name" value="MetH"/>
</dbReference>
<evidence type="ECO:0000256" key="12">
    <source>
        <dbReference type="ARBA" id="ARBA00022833"/>
    </source>
</evidence>
<dbReference type="Pfam" id="PF02310">
    <property type="entry name" value="B12-binding"/>
    <property type="match status" value="1"/>
</dbReference>
<keyword evidence="11" id="KW-0677">Repeat</keyword>
<dbReference type="GO" id="GO:0008705">
    <property type="term" value="F:methionine synthase activity"/>
    <property type="evidence" value="ECO:0007669"/>
    <property type="project" value="UniProtKB-UniRule"/>
</dbReference>
<dbReference type="FunFam" id="3.20.20.20:FF:000002">
    <property type="entry name" value="Methionine synthase"/>
    <property type="match status" value="1"/>
</dbReference>
<dbReference type="GO" id="GO:0050667">
    <property type="term" value="P:homocysteine metabolic process"/>
    <property type="evidence" value="ECO:0007669"/>
    <property type="project" value="TreeGrafter"/>
</dbReference>
<dbReference type="InterPro" id="IPR004223">
    <property type="entry name" value="VitB12-dep_Met_synth_activ_dom"/>
</dbReference>
<feature type="domain" description="B12-binding" evidence="23">
    <location>
        <begin position="800"/>
        <end position="935"/>
    </location>
</feature>
<dbReference type="NCBIfam" id="TIGR02082">
    <property type="entry name" value="metH"/>
    <property type="match status" value="1"/>
</dbReference>
<evidence type="ECO:0000256" key="16">
    <source>
        <dbReference type="PIRSR" id="PIRSR000381-1"/>
    </source>
</evidence>
<keyword evidence="6 15" id="KW-0028">Amino-acid biosynthesis</keyword>
<dbReference type="PROSITE" id="PS51332">
    <property type="entry name" value="B12_BINDING"/>
    <property type="match status" value="1"/>
</dbReference>
<dbReference type="FunFam" id="3.20.20.330:FF:000001">
    <property type="entry name" value="Methionine synthase"/>
    <property type="match status" value="1"/>
</dbReference>
<dbReference type="PROSITE" id="PS50970">
    <property type="entry name" value="HCY"/>
    <property type="match status" value="1"/>
</dbReference>
<feature type="domain" description="AdoMet activation" evidence="22">
    <location>
        <begin position="951"/>
        <end position="1284"/>
    </location>
</feature>
<dbReference type="STRING" id="947166.A0A1D1UDE7"/>
<dbReference type="GO" id="GO:0031419">
    <property type="term" value="F:cobalamin binding"/>
    <property type="evidence" value="ECO:0007669"/>
    <property type="project" value="UniProtKB-UniRule"/>
</dbReference>
<dbReference type="GO" id="GO:0008270">
    <property type="term" value="F:zinc ion binding"/>
    <property type="evidence" value="ECO:0007669"/>
    <property type="project" value="UniProtKB-UniRule"/>
</dbReference>
<evidence type="ECO:0000256" key="13">
    <source>
        <dbReference type="ARBA" id="ARBA00023167"/>
    </source>
</evidence>
<dbReference type="InterPro" id="IPR050554">
    <property type="entry name" value="Met_Synthase/Corrinoid"/>
</dbReference>
<evidence type="ECO:0000313" key="25">
    <source>
        <dbReference type="EMBL" id="GAU87819.1"/>
    </source>
</evidence>
<dbReference type="FunFam" id="3.40.50.280:FF:000001">
    <property type="entry name" value="Methionine synthase"/>
    <property type="match status" value="1"/>
</dbReference>
<dbReference type="InterPro" id="IPR033706">
    <property type="entry name" value="Met_synthase_B12-bd"/>
</dbReference>
<gene>
    <name evidence="25" type="primary">RvY_00616-1</name>
    <name evidence="25" type="synonym">RvY_00616.1</name>
    <name evidence="25" type="ORF">RvY_00616</name>
</gene>
<evidence type="ECO:0000256" key="7">
    <source>
        <dbReference type="ARBA" id="ARBA00022628"/>
    </source>
</evidence>
<dbReference type="GO" id="GO:0005829">
    <property type="term" value="C:cytosol"/>
    <property type="evidence" value="ECO:0007669"/>
    <property type="project" value="TreeGrafter"/>
</dbReference>
<feature type="binding site" evidence="17">
    <location>
        <position position="862"/>
    </location>
    <ligand>
        <name>methylcob(III)alamin</name>
        <dbReference type="ChEBI" id="CHEBI:28115"/>
    </ligand>
</feature>
<dbReference type="InterPro" id="IPR037010">
    <property type="entry name" value="VitB12-dep_Met_synth_activ_sf"/>
</dbReference>
<reference evidence="25 26" key="1">
    <citation type="journal article" date="2016" name="Nat. Commun.">
        <title>Extremotolerant tardigrade genome and improved radiotolerance of human cultured cells by tardigrade-unique protein.</title>
        <authorList>
            <person name="Hashimoto T."/>
            <person name="Horikawa D.D."/>
            <person name="Saito Y."/>
            <person name="Kuwahara H."/>
            <person name="Kozuka-Hata H."/>
            <person name="Shin-I T."/>
            <person name="Minakuchi Y."/>
            <person name="Ohishi K."/>
            <person name="Motoyama A."/>
            <person name="Aizu T."/>
            <person name="Enomoto A."/>
            <person name="Kondo K."/>
            <person name="Tanaka S."/>
            <person name="Hara Y."/>
            <person name="Koshikawa S."/>
            <person name="Sagara H."/>
            <person name="Miura T."/>
            <person name="Yokobori S."/>
            <person name="Miyagawa K."/>
            <person name="Suzuki Y."/>
            <person name="Kubo T."/>
            <person name="Oyama M."/>
            <person name="Kohara Y."/>
            <person name="Fujiyama A."/>
            <person name="Arakawa K."/>
            <person name="Katayama T."/>
            <person name="Toyoda A."/>
            <person name="Kunieda T."/>
        </authorList>
    </citation>
    <scope>NUCLEOTIDE SEQUENCE [LARGE SCALE GENOMIC DNA]</scope>
    <source>
        <strain evidence="25 26">YOKOZUNA-1</strain>
    </source>
</reference>
<comment type="pathway">
    <text evidence="3 15">Amino-acid biosynthesis; L-methionine biosynthesis via de novo pathway; L-methionine from L-homocysteine (MetH route): step 1/1.</text>
</comment>
<dbReference type="InterPro" id="IPR000489">
    <property type="entry name" value="Pterin-binding_dom"/>
</dbReference>
<keyword evidence="8 15" id="KW-0808">Transferase</keyword>
<evidence type="ECO:0000256" key="14">
    <source>
        <dbReference type="ARBA" id="ARBA00023285"/>
    </source>
</evidence>
<dbReference type="InterPro" id="IPR003726">
    <property type="entry name" value="HCY_dom"/>
</dbReference>
<dbReference type="NCBIfam" id="NF007024">
    <property type="entry name" value="PRK09490.1"/>
    <property type="match status" value="1"/>
</dbReference>
<dbReference type="InterPro" id="IPR011005">
    <property type="entry name" value="Dihydropteroate_synth-like_sf"/>
</dbReference>
<dbReference type="FunFam" id="1.10.1240.10:FF:000001">
    <property type="entry name" value="Methionine synthase"/>
    <property type="match status" value="1"/>
</dbReference>
<feature type="binding site" evidence="17">
    <location>
        <position position="914"/>
    </location>
    <ligand>
        <name>methylcob(III)alamin</name>
        <dbReference type="ChEBI" id="CHEBI:28115"/>
    </ligand>
</feature>
<keyword evidence="12 15" id="KW-0862">Zinc</keyword>
<keyword evidence="9 15" id="KW-0949">S-adenosyl-L-methionine</keyword>
<keyword evidence="7 15" id="KW-0846">Cobalamin</keyword>
<feature type="binding site" evidence="16 18">
    <location>
        <position position="281"/>
    </location>
    <ligand>
        <name>Zn(2+)</name>
        <dbReference type="ChEBI" id="CHEBI:29105"/>
    </ligand>
</feature>
<feature type="binding site" evidence="17">
    <location>
        <position position="999"/>
    </location>
    <ligand>
        <name>S-adenosyl-L-methionine</name>
        <dbReference type="ChEBI" id="CHEBI:59789"/>
    </ligand>
</feature>
<evidence type="ECO:0000256" key="17">
    <source>
        <dbReference type="PIRSR" id="PIRSR000381-2"/>
    </source>
</evidence>
<dbReference type="Gene3D" id="3.10.196.10">
    <property type="entry name" value="Vitamin B12-dependent methionine synthase, activation domain"/>
    <property type="match status" value="1"/>
</dbReference>
<dbReference type="PANTHER" id="PTHR45833:SF1">
    <property type="entry name" value="METHIONINE SYNTHASE"/>
    <property type="match status" value="1"/>
</dbReference>
<feature type="binding site" evidence="16 18">
    <location>
        <position position="345"/>
    </location>
    <ligand>
        <name>Zn(2+)</name>
        <dbReference type="ChEBI" id="CHEBI:29105"/>
    </ligand>
</feature>
<feature type="domain" description="B12-binding N-terminal" evidence="24">
    <location>
        <begin position="683"/>
        <end position="780"/>
    </location>
</feature>
<evidence type="ECO:0000256" key="18">
    <source>
        <dbReference type="PROSITE-ProRule" id="PRU00333"/>
    </source>
</evidence>
<evidence type="ECO:0000256" key="4">
    <source>
        <dbReference type="ARBA" id="ARBA00010398"/>
    </source>
</evidence>
<dbReference type="InterPro" id="IPR036589">
    <property type="entry name" value="HCY_dom_sf"/>
</dbReference>
<keyword evidence="14 15" id="KW-0170">Cobalt</keyword>
<evidence type="ECO:0000256" key="6">
    <source>
        <dbReference type="ARBA" id="ARBA00022605"/>
    </source>
</evidence>
<keyword evidence="26" id="KW-1185">Reference proteome</keyword>
<dbReference type="SUPFAM" id="SSF56507">
    <property type="entry name" value="Methionine synthase activation domain-like"/>
    <property type="match status" value="1"/>
</dbReference>
<dbReference type="SMART" id="SM01018">
    <property type="entry name" value="B12-binding_2"/>
    <property type="match status" value="1"/>
</dbReference>
<feature type="region of interest" description="Disordered" evidence="19">
    <location>
        <begin position="1"/>
        <end position="20"/>
    </location>
</feature>
<keyword evidence="5 15" id="KW-0489">Methyltransferase</keyword>
<evidence type="ECO:0000259" key="22">
    <source>
        <dbReference type="PROSITE" id="PS50974"/>
    </source>
</evidence>
<evidence type="ECO:0000256" key="10">
    <source>
        <dbReference type="ARBA" id="ARBA00022723"/>
    </source>
</evidence>
<dbReference type="Pfam" id="PF02607">
    <property type="entry name" value="B12-binding_2"/>
    <property type="match status" value="1"/>
</dbReference>
<evidence type="ECO:0000259" key="21">
    <source>
        <dbReference type="PROSITE" id="PS50972"/>
    </source>
</evidence>
<dbReference type="Gene3D" id="3.20.20.20">
    <property type="entry name" value="Dihydropteroate synthase-like"/>
    <property type="match status" value="1"/>
</dbReference>
<dbReference type="Gene3D" id="3.20.20.330">
    <property type="entry name" value="Homocysteine-binding-like domain"/>
    <property type="match status" value="1"/>
</dbReference>
<dbReference type="InterPro" id="IPR036594">
    <property type="entry name" value="Meth_synthase_dom"/>
</dbReference>
<accession>A0A1D1UDE7</accession>
<feature type="binding site" evidence="16 18">
    <location>
        <position position="344"/>
    </location>
    <ligand>
        <name>Zn(2+)</name>
        <dbReference type="ChEBI" id="CHEBI:29105"/>
    </ligand>
</feature>
<evidence type="ECO:0000256" key="19">
    <source>
        <dbReference type="SAM" id="MobiDB-lite"/>
    </source>
</evidence>
<feature type="binding site" evidence="17">
    <location>
        <begin position="1246"/>
        <end position="1247"/>
    </location>
    <ligand>
        <name>S-adenosyl-L-methionine</name>
        <dbReference type="ChEBI" id="CHEBI:59789"/>
    </ligand>
</feature>
<dbReference type="PROSITE" id="PS50974">
    <property type="entry name" value="ADOMET_ACTIVATION"/>
    <property type="match status" value="1"/>
</dbReference>
<dbReference type="InterPro" id="IPR006158">
    <property type="entry name" value="Cobalamin-bd"/>
</dbReference>
<evidence type="ECO:0000256" key="1">
    <source>
        <dbReference type="ARBA" id="ARBA00001947"/>
    </source>
</evidence>
<protein>
    <recommendedName>
        <fullName evidence="15">Methionine synthase</fullName>
        <ecNumber evidence="15">2.1.1.13</ecNumber>
    </recommendedName>
    <alternativeName>
        <fullName evidence="15">5-methyltetrahydrofolate--homocysteine methyltransferase</fullName>
    </alternativeName>
</protein>
<dbReference type="EC" id="2.1.1.13" evidence="15"/>
<dbReference type="PROSITE" id="PS50972">
    <property type="entry name" value="PTERIN_BINDING"/>
    <property type="match status" value="1"/>
</dbReference>
<organism evidence="25 26">
    <name type="scientific">Ramazzottius varieornatus</name>
    <name type="common">Water bear</name>
    <name type="synonym">Tardigrade</name>
    <dbReference type="NCBI Taxonomy" id="947166"/>
    <lineage>
        <taxon>Eukaryota</taxon>
        <taxon>Metazoa</taxon>
        <taxon>Ecdysozoa</taxon>
        <taxon>Tardigrada</taxon>
        <taxon>Eutardigrada</taxon>
        <taxon>Parachela</taxon>
        <taxon>Hypsibioidea</taxon>
        <taxon>Ramazzottiidae</taxon>
        <taxon>Ramazzottius</taxon>
    </lineage>
</organism>
<feature type="binding site" evidence="17">
    <location>
        <position position="1191"/>
    </location>
    <ligand>
        <name>S-adenosyl-L-methionine</name>
        <dbReference type="ChEBI" id="CHEBI:59789"/>
    </ligand>
</feature>
<evidence type="ECO:0000256" key="3">
    <source>
        <dbReference type="ARBA" id="ARBA00005178"/>
    </source>
</evidence>
<dbReference type="SUPFAM" id="SSF82282">
    <property type="entry name" value="Homocysteine S-methyltransferase"/>
    <property type="match status" value="1"/>
</dbReference>
<evidence type="ECO:0000256" key="15">
    <source>
        <dbReference type="PIRNR" id="PIRNR000381"/>
    </source>
</evidence>
<dbReference type="Gene3D" id="1.10.288.10">
    <property type="entry name" value="Cobalamin-dependent Methionine Synthase, domain 2"/>
    <property type="match status" value="1"/>
</dbReference>
<dbReference type="Pfam" id="PF02574">
    <property type="entry name" value="S-methyl_trans"/>
    <property type="match status" value="1"/>
</dbReference>
<dbReference type="Pfam" id="PF02965">
    <property type="entry name" value="Met_synt_B12"/>
    <property type="match status" value="1"/>
</dbReference>
<evidence type="ECO:0000256" key="2">
    <source>
        <dbReference type="ARBA" id="ARBA00001956"/>
    </source>
</evidence>
<feature type="domain" description="Pterin-binding" evidence="21">
    <location>
        <begin position="392"/>
        <end position="653"/>
    </location>
</feature>
<dbReference type="SUPFAM" id="SSF52242">
    <property type="entry name" value="Cobalamin (vitamin B12)-binding domain"/>
    <property type="match status" value="1"/>
</dbReference>
<keyword evidence="13 15" id="KW-0486">Methionine biosynthesis</keyword>
<comment type="cofactor">
    <cofactor evidence="2 15 16">
        <name>methylcob(III)alamin</name>
        <dbReference type="ChEBI" id="CHEBI:28115"/>
    </cofactor>
</comment>
<proteinExistence type="inferred from homology"/>
<dbReference type="InterPro" id="IPR036724">
    <property type="entry name" value="Cobalamin-bd_sf"/>
</dbReference>
<dbReference type="SUPFAM" id="SSF47644">
    <property type="entry name" value="Methionine synthase domain"/>
    <property type="match status" value="1"/>
</dbReference>
<dbReference type="Gene3D" id="3.40.50.280">
    <property type="entry name" value="Cobalamin-binding domain"/>
    <property type="match status" value="1"/>
</dbReference>
<feature type="domain" description="Hcy-binding" evidence="20">
    <location>
        <begin position="38"/>
        <end position="359"/>
    </location>
</feature>
<feature type="binding site" evidence="17">
    <location>
        <position position="858"/>
    </location>
    <ligand>
        <name>methylcob(III)alamin</name>
        <dbReference type="ChEBI" id="CHEBI:28115"/>
    </ligand>
</feature>
<comment type="cofactor">
    <cofactor evidence="1 15 18">
        <name>Zn(2+)</name>
        <dbReference type="ChEBI" id="CHEBI:29105"/>
    </cofactor>
</comment>
<dbReference type="Gene3D" id="1.10.1240.10">
    <property type="entry name" value="Methionine synthase domain"/>
    <property type="match status" value="1"/>
</dbReference>
<dbReference type="OrthoDB" id="261426at2759"/>
<evidence type="ECO:0000259" key="20">
    <source>
        <dbReference type="PROSITE" id="PS50970"/>
    </source>
</evidence>
<feature type="binding site" evidence="17">
    <location>
        <position position="730"/>
    </location>
    <ligand>
        <name>methylcob(III)alamin</name>
        <dbReference type="ChEBI" id="CHEBI:28115"/>
    </ligand>
</feature>
<comment type="caution">
    <text evidence="25">The sequence shown here is derived from an EMBL/GenBank/DDBJ whole genome shotgun (WGS) entry which is preliminary data.</text>
</comment>
<sequence length="1285" mass="142308">MPSSDVSFQPNGIKDGHGDPMVAATHRAPFRGMESAQGAYMHQELRKRIMVIDGAMGTMIQRHNLTEADYRGTEFRNHPAKNLKGNNDLLSLTQPEIIYSIHRQYLLAGADIIETNTFSGTTIAQADYQMEDLVYRLNFESAKLAKRAADDVEKETGVRRFVAGAIGPTNRTLSISPSVEKPEFRNVTFDQLVEAYTEQAKALLDGGADVLLVETIFDTANAKAALFAVQTLFDDEGYARVPIFVSGTIVDKSGRTLSGQRAEAFVISVSHSHPLCIGLNCALGASEMRPFIEEISRTTSSFVICYPNAGLPNTFGGYDETPDKMAEEVAQFAAAGLVNMVGGCCGTTPDHIRKVAAAVRGIPPRRPPADLYSDSLVLCGLEPMRCGPDALFLNIGERCNVAGSKRFLNLIKANKFEEALDVAKKQVEAGAQVLDINMDEGMLDGKSVMTKFLNLISGEPDIAKVPLCVDSSNFEVILAGLKCTQGKAIVNSISLKEGEKDFLQKAKIIQRMGAAVIIMAFDEQGQAAETQRKVEICSRAYHLLRERLNFNPNDIIFDPNILTIATGMEEHADYGRFYIEACQEIKRSLPFARVSGGVSNLSFSFRGNDAVREAIHSVFLYHAIKAGISMGIVNAGALPIYDEIEPNLLKLCEDLLWNKDPQATEKMLLFAQGMVKGEGKREEMEAWRLLPVQQRLEHALIKGIDEFVTEDTEECRRLKDQYPRPLNVIEGPLMKGMSVVGDLFGAGKMFLPQVIKSARVMKKAVAHLIPFMEKEREEKIKELLVQGDSSTQFDPASFYQGTIVLATVKGDVHDIGKNIVGVVLGCNNFKVIDLGVMTSIEKIIEVAVREKADIVGMSGLITPSLEEMVHNASEFQRVGLKIPILIGGATTSKTHTAVKIAPKYTSPVIHCGDASKSVVVCSALLDEKQLDDLVMDIEDEYQDIRDEHYESLNDKKYWSLAEARKRAPVFDFSHISPPNFVGRKVFHDYPLEEIIPLIDWKPFFDMWQLRGKYPNKNFPNIFKDKDIGEEAEKVYKDAQKMLREIVQKKILRATAAFGIFPCNTQQDDIVIFSKDGNEIGRVIGLRQQAQRDVNDKCYCLADFVATEGSGAQDYIGMFVVSAGFGVEEACAKFEERLDDYGSIMLKALADRLAEGLAELLHLKVRKEYWGYDQDENLGVADLHKVKYAGIRPAFGYPSLPDPTEMLTAWRILNVENETGVTLTEGYAMRPAASVSGLYLAHPESSYFSVGKVDREQVAAYAERKGMKVRDVEKWLCGNLAYDNCG</sequence>
<dbReference type="Pfam" id="PF00809">
    <property type="entry name" value="Pterin_bind"/>
    <property type="match status" value="1"/>
</dbReference>
<dbReference type="GO" id="GO:0032259">
    <property type="term" value="P:methylation"/>
    <property type="evidence" value="ECO:0007669"/>
    <property type="project" value="UniProtKB-KW"/>
</dbReference>
<dbReference type="CDD" id="cd02069">
    <property type="entry name" value="methionine_synthase_B12_BD"/>
    <property type="match status" value="1"/>
</dbReference>
<evidence type="ECO:0000313" key="26">
    <source>
        <dbReference type="Proteomes" id="UP000186922"/>
    </source>
</evidence>
<evidence type="ECO:0000259" key="24">
    <source>
        <dbReference type="PROSITE" id="PS51337"/>
    </source>
</evidence>
<dbReference type="UniPathway" id="UPA00051">
    <property type="reaction ID" value="UER00081"/>
</dbReference>
<evidence type="ECO:0000256" key="5">
    <source>
        <dbReference type="ARBA" id="ARBA00022603"/>
    </source>
</evidence>
<evidence type="ECO:0000256" key="11">
    <source>
        <dbReference type="ARBA" id="ARBA00022737"/>
    </source>
</evidence>
<dbReference type="InterPro" id="IPR003759">
    <property type="entry name" value="Cbl-bd_cap"/>
</dbReference>
<dbReference type="GO" id="GO:0046653">
    <property type="term" value="P:tetrahydrofolate metabolic process"/>
    <property type="evidence" value="ECO:0007669"/>
    <property type="project" value="TreeGrafter"/>
</dbReference>
<comment type="similarity">
    <text evidence="4">Belongs to the vitamin-B12 dependent methionine synthase family.</text>
</comment>
<dbReference type="EMBL" id="BDGG01000001">
    <property type="protein sequence ID" value="GAU87819.1"/>
    <property type="molecule type" value="Genomic_DNA"/>
</dbReference>
<evidence type="ECO:0000256" key="9">
    <source>
        <dbReference type="ARBA" id="ARBA00022691"/>
    </source>
</evidence>
<feature type="binding site" description="axial binding residue" evidence="16">
    <location>
        <position position="813"/>
    </location>
    <ligand>
        <name>methylcob(III)alamin</name>
        <dbReference type="ChEBI" id="CHEBI:28115"/>
    </ligand>
    <ligandPart>
        <name>Co</name>
        <dbReference type="ChEBI" id="CHEBI:27638"/>
    </ligandPart>
</feature>
<feature type="binding site" evidence="17">
    <location>
        <begin position="810"/>
        <end position="814"/>
    </location>
    <ligand>
        <name>methylcob(III)alamin</name>
        <dbReference type="ChEBI" id="CHEBI:28115"/>
    </ligand>
</feature>
<evidence type="ECO:0000259" key="23">
    <source>
        <dbReference type="PROSITE" id="PS51332"/>
    </source>
</evidence>
<dbReference type="PROSITE" id="PS51337">
    <property type="entry name" value="B12_BINDING_NTER"/>
    <property type="match status" value="1"/>
</dbReference>
<name>A0A1D1UDE7_RAMVA</name>
<dbReference type="CDD" id="cd00740">
    <property type="entry name" value="MeTr"/>
    <property type="match status" value="1"/>
</dbReference>
<evidence type="ECO:0000256" key="8">
    <source>
        <dbReference type="ARBA" id="ARBA00022679"/>
    </source>
</evidence>
<dbReference type="Proteomes" id="UP000186922">
    <property type="component" value="Unassembled WGS sequence"/>
</dbReference>
<keyword evidence="10 15" id="KW-0479">Metal-binding</keyword>
<dbReference type="SUPFAM" id="SSF51717">
    <property type="entry name" value="Dihydropteroate synthetase-like"/>
    <property type="match status" value="1"/>
</dbReference>